<dbReference type="InterPro" id="IPR011333">
    <property type="entry name" value="SKP1/BTB/POZ_sf"/>
</dbReference>
<dbReference type="AlphaFoldDB" id="A0A835A7Y7"/>
<dbReference type="Gene3D" id="2.60.210.10">
    <property type="entry name" value="Apoptosis, Tumor Necrosis Factor Receptor Associated Protein 2, Chain A"/>
    <property type="match status" value="1"/>
</dbReference>
<accession>A0A835A7Y7</accession>
<dbReference type="Pfam" id="PF00651">
    <property type="entry name" value="BTB"/>
    <property type="match status" value="1"/>
</dbReference>
<dbReference type="GO" id="GO:0016567">
    <property type="term" value="P:protein ubiquitination"/>
    <property type="evidence" value="ECO:0007669"/>
    <property type="project" value="InterPro"/>
</dbReference>
<dbReference type="InterPro" id="IPR002083">
    <property type="entry name" value="MATH/TRAF_dom"/>
</dbReference>
<comment type="similarity">
    <text evidence="2">Belongs to the Tdpoz family.</text>
</comment>
<dbReference type="InterPro" id="IPR008974">
    <property type="entry name" value="TRAF-like"/>
</dbReference>
<evidence type="ECO:0000256" key="2">
    <source>
        <dbReference type="ARBA" id="ARBA00010846"/>
    </source>
</evidence>
<dbReference type="PANTHER" id="PTHR26379">
    <property type="entry name" value="BTB/POZ AND MATH DOMAIN-CONTAINING PROTEIN 1"/>
    <property type="match status" value="1"/>
</dbReference>
<dbReference type="InterPro" id="IPR045005">
    <property type="entry name" value="BPM1-6"/>
</dbReference>
<dbReference type="SUPFAM" id="SSF54695">
    <property type="entry name" value="POZ domain"/>
    <property type="match status" value="1"/>
</dbReference>
<dbReference type="Pfam" id="PF24570">
    <property type="entry name" value="BACK_BPM_SPOP"/>
    <property type="match status" value="1"/>
</dbReference>
<dbReference type="OrthoDB" id="413675at2759"/>
<evidence type="ECO:0000256" key="1">
    <source>
        <dbReference type="ARBA" id="ARBA00004906"/>
    </source>
</evidence>
<dbReference type="PANTHER" id="PTHR26379:SF469">
    <property type="entry name" value="MAB1"/>
    <property type="match status" value="1"/>
</dbReference>
<comment type="pathway">
    <text evidence="1">Protein modification; protein ubiquitination.</text>
</comment>
<gene>
    <name evidence="4" type="ORF">HU200_061886</name>
</gene>
<organism evidence="4 5">
    <name type="scientific">Digitaria exilis</name>
    <dbReference type="NCBI Taxonomy" id="1010633"/>
    <lineage>
        <taxon>Eukaryota</taxon>
        <taxon>Viridiplantae</taxon>
        <taxon>Streptophyta</taxon>
        <taxon>Embryophyta</taxon>
        <taxon>Tracheophyta</taxon>
        <taxon>Spermatophyta</taxon>
        <taxon>Magnoliopsida</taxon>
        <taxon>Liliopsida</taxon>
        <taxon>Poales</taxon>
        <taxon>Poaceae</taxon>
        <taxon>PACMAD clade</taxon>
        <taxon>Panicoideae</taxon>
        <taxon>Panicodae</taxon>
        <taxon>Paniceae</taxon>
        <taxon>Anthephorinae</taxon>
        <taxon>Digitaria</taxon>
    </lineage>
</organism>
<evidence type="ECO:0000313" key="4">
    <source>
        <dbReference type="EMBL" id="KAF8653770.1"/>
    </source>
</evidence>
<proteinExistence type="inferred from homology"/>
<evidence type="ECO:0000313" key="5">
    <source>
        <dbReference type="Proteomes" id="UP000636709"/>
    </source>
</evidence>
<dbReference type="EMBL" id="JACEFO010002617">
    <property type="protein sequence ID" value="KAF8653770.1"/>
    <property type="molecule type" value="Genomic_DNA"/>
</dbReference>
<dbReference type="SUPFAM" id="SSF49599">
    <property type="entry name" value="TRAF domain-like"/>
    <property type="match status" value="1"/>
</dbReference>
<evidence type="ECO:0000259" key="3">
    <source>
        <dbReference type="PROSITE" id="PS50097"/>
    </source>
</evidence>
<protein>
    <recommendedName>
        <fullName evidence="3">BTB domain-containing protein</fullName>
    </recommendedName>
</protein>
<name>A0A835A7Y7_9POAL</name>
<dbReference type="Proteomes" id="UP000636709">
    <property type="component" value="Unassembled WGS sequence"/>
</dbReference>
<dbReference type="SMART" id="SM00225">
    <property type="entry name" value="BTB"/>
    <property type="match status" value="1"/>
</dbReference>
<dbReference type="Gene3D" id="3.30.710.10">
    <property type="entry name" value="Potassium Channel Kv1.1, Chain A"/>
    <property type="match status" value="1"/>
</dbReference>
<reference evidence="4" key="1">
    <citation type="submission" date="2020-07" db="EMBL/GenBank/DDBJ databases">
        <title>Genome sequence and genetic diversity analysis of an under-domesticated orphan crop, white fonio (Digitaria exilis).</title>
        <authorList>
            <person name="Bennetzen J.L."/>
            <person name="Chen S."/>
            <person name="Ma X."/>
            <person name="Wang X."/>
            <person name="Yssel A.E.J."/>
            <person name="Chaluvadi S.R."/>
            <person name="Johnson M."/>
            <person name="Gangashetty P."/>
            <person name="Hamidou F."/>
            <person name="Sanogo M.D."/>
            <person name="Zwaenepoel A."/>
            <person name="Wallace J."/>
            <person name="Van De Peer Y."/>
            <person name="Van Deynze A."/>
        </authorList>
    </citation>
    <scope>NUCLEOTIDE SEQUENCE</scope>
    <source>
        <tissue evidence="4">Leaves</tissue>
    </source>
</reference>
<dbReference type="Gene3D" id="1.25.40.420">
    <property type="match status" value="1"/>
</dbReference>
<keyword evidence="5" id="KW-1185">Reference proteome</keyword>
<dbReference type="CDD" id="cd00121">
    <property type="entry name" value="MATH"/>
    <property type="match status" value="1"/>
</dbReference>
<dbReference type="InterPro" id="IPR056423">
    <property type="entry name" value="BACK_BPM_SPOP"/>
</dbReference>
<comment type="caution">
    <text evidence="4">The sequence shown here is derived from an EMBL/GenBank/DDBJ whole genome shotgun (WGS) entry which is preliminary data.</text>
</comment>
<feature type="domain" description="BTB" evidence="3">
    <location>
        <begin position="132"/>
        <end position="197"/>
    </location>
</feature>
<dbReference type="PROSITE" id="PS50097">
    <property type="entry name" value="BTB"/>
    <property type="match status" value="1"/>
</dbReference>
<dbReference type="InterPro" id="IPR000210">
    <property type="entry name" value="BTB/POZ_dom"/>
</dbReference>
<sequence>MSAASKFEFDSSSFTHQFTINLEQTKNDAIKHFVSSGDISAGGHLWKIECYPRGLKKEDKGEYLSLYLNHESKTKDAKAIFERSDLQSLLTNGSVIIMCGVKVVRDDPNPITVPPSDIKSHLGILLDSKDGSDVSFIIDGNEFPAHRAVLAARSPVFKEQLLSCCTVADAKMPSITLHDIAPATFMAMLRFIYTDDLLEDVKLSAETFQDLLAAADRYALHRLKLICVRKLWDDISITVSATLACAETHSCPELKKKCMDFFAVESNFKKAVLTDGYVQLVQKFPAIRAELRAKVGA</sequence>
<dbReference type="Pfam" id="PF22486">
    <property type="entry name" value="MATH_2"/>
    <property type="match status" value="1"/>
</dbReference>